<evidence type="ECO:0000313" key="2">
    <source>
        <dbReference type="EMBL" id="RXK58333.1"/>
    </source>
</evidence>
<dbReference type="NCBIfam" id="TIGR01646">
    <property type="entry name" value="vgr_GE"/>
    <property type="match status" value="1"/>
</dbReference>
<dbReference type="Gene3D" id="2.40.50.230">
    <property type="entry name" value="Gp5 N-terminal domain"/>
    <property type="match status" value="1"/>
</dbReference>
<dbReference type="OrthoDB" id="1907165at2"/>
<dbReference type="Proteomes" id="UP000290204">
    <property type="component" value="Unassembled WGS sequence"/>
</dbReference>
<dbReference type="SUPFAM" id="SSF69255">
    <property type="entry name" value="gp5 N-terminal domain-like"/>
    <property type="match status" value="1"/>
</dbReference>
<accession>A0A4Q1CF73</accession>
<protein>
    <submittedName>
        <fullName evidence="2">Type VI secretion system tip protein VgrG</fullName>
    </submittedName>
</protein>
<name>A0A4Q1CF73_9BACT</name>
<reference evidence="2 3" key="1">
    <citation type="submission" date="2019-01" db="EMBL/GenBank/DDBJ databases">
        <title>Lacibacter sp. strain TTM-7.</title>
        <authorList>
            <person name="Chen W.-M."/>
        </authorList>
    </citation>
    <scope>NUCLEOTIDE SEQUENCE [LARGE SCALE GENOMIC DNA]</scope>
    <source>
        <strain evidence="2 3">TTM-7</strain>
    </source>
</reference>
<dbReference type="AlphaFoldDB" id="A0A4Q1CF73"/>
<dbReference type="Pfam" id="PF05954">
    <property type="entry name" value="Phage_GPD"/>
    <property type="match status" value="1"/>
</dbReference>
<dbReference type="EMBL" id="SDHW01000006">
    <property type="protein sequence ID" value="RXK58333.1"/>
    <property type="molecule type" value="Genomic_DNA"/>
</dbReference>
<gene>
    <name evidence="2" type="primary">vgrG</name>
    <name evidence="2" type="ORF">ESA94_16965</name>
</gene>
<comment type="caution">
    <text evidence="2">The sequence shown here is derived from an EMBL/GenBank/DDBJ whole genome shotgun (WGS) entry which is preliminary data.</text>
</comment>
<dbReference type="InterPro" id="IPR006533">
    <property type="entry name" value="T6SS_Vgr_RhsGE"/>
</dbReference>
<dbReference type="SUPFAM" id="SSF69279">
    <property type="entry name" value="Phage tail proteins"/>
    <property type="match status" value="1"/>
</dbReference>
<proteinExistence type="predicted"/>
<dbReference type="InterPro" id="IPR037026">
    <property type="entry name" value="Vgr_OB-fold_dom_sf"/>
</dbReference>
<evidence type="ECO:0000313" key="3">
    <source>
        <dbReference type="Proteomes" id="UP000290204"/>
    </source>
</evidence>
<dbReference type="InterPro" id="IPR006531">
    <property type="entry name" value="Gp5/Vgr_OB"/>
</dbReference>
<feature type="domain" description="Gp5/Type VI secretion system Vgr protein OB-fold" evidence="1">
    <location>
        <begin position="378"/>
        <end position="452"/>
    </location>
</feature>
<dbReference type="RefSeq" id="WP_129132133.1">
    <property type="nucleotide sequence ID" value="NZ_SDHW01000006.1"/>
</dbReference>
<keyword evidence="3" id="KW-1185">Reference proteome</keyword>
<evidence type="ECO:0000259" key="1">
    <source>
        <dbReference type="Pfam" id="PF04717"/>
    </source>
</evidence>
<dbReference type="Pfam" id="PF04717">
    <property type="entry name" value="Phage_base_V"/>
    <property type="match status" value="1"/>
</dbReference>
<organism evidence="2 3">
    <name type="scientific">Lacibacter luteus</name>
    <dbReference type="NCBI Taxonomy" id="2508719"/>
    <lineage>
        <taxon>Bacteria</taxon>
        <taxon>Pseudomonadati</taxon>
        <taxon>Bacteroidota</taxon>
        <taxon>Chitinophagia</taxon>
        <taxon>Chitinophagales</taxon>
        <taxon>Chitinophagaceae</taxon>
        <taxon>Lacibacter</taxon>
    </lineage>
</organism>
<sequence length="583" mass="63929">MSNGNTIPSDRPKTVVTASIFSAGTKVSDSLHVLSIVVNKEVNRIPSAIIIIKDGDAAAQTFEVSSKTDFEPGKEIELKLGYQSSEDTVFKGVVVKHSIKTRKKNSVLVIECRDKVAKMTAACKSKYFREVKDSDVMEELIDSYGLDKDVEATTVDHKQLVQYNSTDWDFVLCRADVNGLLCIANDGKLKIAKPDFSAEPALTIQYGATVHEMDAEIDARLQYKSVKGTMWNYTDQELLNDVEAEDPTLPTAGNLDAGALANVLGEEAFMLYHSGKIEEPELQQWVNAKMMKHRLAKIRGSVTVDGTADVSAGQIIELKGTGDRFEGKLFVTAVRQQYENGDWQTSFQFGINPEWFAETYNVQQPMAAALLPAIDGLQIGIVTKLEEDPDGEHRIMVRIPVIHKDDEGAWCRVSSLDAGKERGMFFLPEINDEVIVGFINNDPRHGVVLGMLNSSKHPAPIEAKDDNHEKGYVSRSKMKMVFNDEKKIINIETPGGHKVQIDEDAKKIHLEDLNGNKITMNEDGINIESIKDIIIKAANDVKMEGGSNVNVKGGAQTKVEGGAGAELSSGATTAVKGSMVNIN</sequence>